<dbReference type="PANTHER" id="PTHR46268">
    <property type="entry name" value="STRESS RESPONSE PROTEIN NHAX"/>
    <property type="match status" value="1"/>
</dbReference>
<evidence type="ECO:0000256" key="1">
    <source>
        <dbReference type="ARBA" id="ARBA00008791"/>
    </source>
</evidence>
<gene>
    <name evidence="3" type="ORF">ACFPMF_20505</name>
</gene>
<accession>A0ABW0IE77</accession>
<dbReference type="Pfam" id="PF00582">
    <property type="entry name" value="Usp"/>
    <property type="match status" value="2"/>
</dbReference>
<sequence length="272" mass="30180">MKAIVLATDFSENARSASEFAGQLAAQHNARLILLHVYQHPLQLELLRTVFTPMEEKVKRSARRKLYRLRDKLQQVAGGQLSITVLAREGATLETIERVVNEEKADLLVMGTAGARSAGVRYFGSQATDMIPRTTVSLLLVPPGAKFVPFKNIVLAVNLEKPVSAHALDGVMRFAKRFEGCLNLICVSQKPGDPLVQQAAEELRQLLKHQPHTVSLVPGEDLTTTILHFVAENRADLVMMLPKSRNRILRSLLETRTQRLARQSDVPVLAVV</sequence>
<dbReference type="PRINTS" id="PR01438">
    <property type="entry name" value="UNVRSLSTRESS"/>
</dbReference>
<proteinExistence type="inferred from homology"/>
<dbReference type="InterPro" id="IPR006015">
    <property type="entry name" value="Universal_stress_UspA"/>
</dbReference>
<dbReference type="CDD" id="cd00293">
    <property type="entry name" value="USP-like"/>
    <property type="match status" value="2"/>
</dbReference>
<keyword evidence="4" id="KW-1185">Reference proteome</keyword>
<evidence type="ECO:0000259" key="2">
    <source>
        <dbReference type="Pfam" id="PF00582"/>
    </source>
</evidence>
<protein>
    <submittedName>
        <fullName evidence="3">Universal stress protein</fullName>
    </submittedName>
</protein>
<reference evidence="4" key="1">
    <citation type="journal article" date="2019" name="Int. J. Syst. Evol. Microbiol.">
        <title>The Global Catalogue of Microorganisms (GCM) 10K type strain sequencing project: providing services to taxonomists for standard genome sequencing and annotation.</title>
        <authorList>
            <consortium name="The Broad Institute Genomics Platform"/>
            <consortium name="The Broad Institute Genome Sequencing Center for Infectious Disease"/>
            <person name="Wu L."/>
            <person name="Ma J."/>
        </authorList>
    </citation>
    <scope>NUCLEOTIDE SEQUENCE [LARGE SCALE GENOMIC DNA]</scope>
    <source>
        <strain evidence="4">CCUG 55250</strain>
    </source>
</reference>
<dbReference type="PANTHER" id="PTHR46268:SF6">
    <property type="entry name" value="UNIVERSAL STRESS PROTEIN UP12"/>
    <property type="match status" value="1"/>
</dbReference>
<comment type="similarity">
    <text evidence="1">Belongs to the universal stress protein A family.</text>
</comment>
<evidence type="ECO:0000313" key="4">
    <source>
        <dbReference type="Proteomes" id="UP001596106"/>
    </source>
</evidence>
<dbReference type="InterPro" id="IPR006016">
    <property type="entry name" value="UspA"/>
</dbReference>
<dbReference type="Gene3D" id="3.40.50.620">
    <property type="entry name" value="HUPs"/>
    <property type="match status" value="2"/>
</dbReference>
<name>A0ABW0IE77_9BACT</name>
<comment type="caution">
    <text evidence="3">The sequence shown here is derived from an EMBL/GenBank/DDBJ whole genome shotgun (WGS) entry which is preliminary data.</text>
</comment>
<dbReference type="Proteomes" id="UP001596106">
    <property type="component" value="Unassembled WGS sequence"/>
</dbReference>
<organism evidence="3 4">
    <name type="scientific">Larkinella bovis</name>
    <dbReference type="NCBI Taxonomy" id="683041"/>
    <lineage>
        <taxon>Bacteria</taxon>
        <taxon>Pseudomonadati</taxon>
        <taxon>Bacteroidota</taxon>
        <taxon>Cytophagia</taxon>
        <taxon>Cytophagales</taxon>
        <taxon>Spirosomataceae</taxon>
        <taxon>Larkinella</taxon>
    </lineage>
</organism>
<dbReference type="InterPro" id="IPR014729">
    <property type="entry name" value="Rossmann-like_a/b/a_fold"/>
</dbReference>
<feature type="domain" description="UspA" evidence="2">
    <location>
        <begin position="150"/>
        <end position="271"/>
    </location>
</feature>
<dbReference type="RefSeq" id="WP_379848600.1">
    <property type="nucleotide sequence ID" value="NZ_JBHSMA010000007.1"/>
</dbReference>
<feature type="domain" description="UspA" evidence="2">
    <location>
        <begin position="2"/>
        <end position="142"/>
    </location>
</feature>
<dbReference type="EMBL" id="JBHSMA010000007">
    <property type="protein sequence ID" value="MFC5411716.1"/>
    <property type="molecule type" value="Genomic_DNA"/>
</dbReference>
<evidence type="ECO:0000313" key="3">
    <source>
        <dbReference type="EMBL" id="MFC5411716.1"/>
    </source>
</evidence>
<dbReference type="SUPFAM" id="SSF52402">
    <property type="entry name" value="Adenine nucleotide alpha hydrolases-like"/>
    <property type="match status" value="2"/>
</dbReference>